<evidence type="ECO:0000313" key="4">
    <source>
        <dbReference type="RefSeq" id="XP_022297248.1"/>
    </source>
</evidence>
<dbReference type="GO" id="GO:0016579">
    <property type="term" value="P:protein deubiquitination"/>
    <property type="evidence" value="ECO:0007669"/>
    <property type="project" value="TreeGrafter"/>
</dbReference>
<dbReference type="SUPFAM" id="SSF54001">
    <property type="entry name" value="Cysteine proteinases"/>
    <property type="match status" value="1"/>
</dbReference>
<dbReference type="SMART" id="SM01265">
    <property type="entry name" value="Mab-21"/>
    <property type="match status" value="1"/>
</dbReference>
<dbReference type="OrthoDB" id="6112914at2759"/>
<feature type="region of interest" description="Disordered" evidence="1">
    <location>
        <begin position="96"/>
        <end position="115"/>
    </location>
</feature>
<dbReference type="PROSITE" id="PS50802">
    <property type="entry name" value="OTU"/>
    <property type="match status" value="1"/>
</dbReference>
<dbReference type="InterPro" id="IPR024810">
    <property type="entry name" value="MAB21L/cGLR"/>
</dbReference>
<evidence type="ECO:0000256" key="1">
    <source>
        <dbReference type="SAM" id="MobiDB-lite"/>
    </source>
</evidence>
<proteinExistence type="predicted"/>
<dbReference type="PANTHER" id="PTHR12419">
    <property type="entry name" value="OTU DOMAIN CONTAINING PROTEIN"/>
    <property type="match status" value="1"/>
</dbReference>
<dbReference type="InterPro" id="IPR050704">
    <property type="entry name" value="Peptidase_C85-like"/>
</dbReference>
<dbReference type="Proteomes" id="UP000694844">
    <property type="component" value="Chromosome 8"/>
</dbReference>
<dbReference type="GO" id="GO:0004843">
    <property type="term" value="F:cysteine-type deubiquitinase activity"/>
    <property type="evidence" value="ECO:0007669"/>
    <property type="project" value="TreeGrafter"/>
</dbReference>
<dbReference type="InterPro" id="IPR003323">
    <property type="entry name" value="OTU_dom"/>
</dbReference>
<evidence type="ECO:0000313" key="3">
    <source>
        <dbReference type="Proteomes" id="UP000694844"/>
    </source>
</evidence>
<evidence type="ECO:0000259" key="2">
    <source>
        <dbReference type="PROSITE" id="PS50802"/>
    </source>
</evidence>
<dbReference type="Gene3D" id="1.10.1410.40">
    <property type="match status" value="1"/>
</dbReference>
<organism evidence="3 4">
    <name type="scientific">Crassostrea virginica</name>
    <name type="common">Eastern oyster</name>
    <dbReference type="NCBI Taxonomy" id="6565"/>
    <lineage>
        <taxon>Eukaryota</taxon>
        <taxon>Metazoa</taxon>
        <taxon>Spiralia</taxon>
        <taxon>Lophotrochozoa</taxon>
        <taxon>Mollusca</taxon>
        <taxon>Bivalvia</taxon>
        <taxon>Autobranchia</taxon>
        <taxon>Pteriomorphia</taxon>
        <taxon>Ostreida</taxon>
        <taxon>Ostreoidea</taxon>
        <taxon>Ostreidae</taxon>
        <taxon>Crassostrea</taxon>
    </lineage>
</organism>
<dbReference type="KEGG" id="cvn:111106741"/>
<dbReference type="Pfam" id="PF20266">
    <property type="entry name" value="Mab-21_C"/>
    <property type="match status" value="1"/>
</dbReference>
<name>A0A8B8B2I6_CRAVI</name>
<dbReference type="CDD" id="cd22758">
    <property type="entry name" value="OTU_232R-like"/>
    <property type="match status" value="1"/>
</dbReference>
<feature type="domain" description="OTU" evidence="2">
    <location>
        <begin position="188"/>
        <end position="324"/>
    </location>
</feature>
<dbReference type="Pfam" id="PF02338">
    <property type="entry name" value="OTU"/>
    <property type="match status" value="1"/>
</dbReference>
<dbReference type="PANTHER" id="PTHR12419:SF11">
    <property type="entry name" value="OTU DOMAIN-CONTAINING PROTEIN DDB_G0284757"/>
    <property type="match status" value="1"/>
</dbReference>
<gene>
    <name evidence="4" type="primary">LOC111106741</name>
</gene>
<sequence length="1059" mass="123231">MASSTNLSQLMEKRICRELIHGAYDESGRIKTNNDNGGCHFENIFTGPIINYTTENKEEISEVSDSKNELAQTFCEDLTNRKSNEDKNGLNMYDESTNGIADQDDKTADRTSNTMTDTRDEIDYFDSDEEYLETCGLRFDEIDVPDEYSEYFRPLDSRGGRYSGGIDLVKNLPVYRRSIQEFAKANDFEIYDMVHDGNCMFQALSDQFMIHGRLGYTAERLRSASIEYLRKYPYKDDGQHIQSFLCKENWEEYLERMSRTKEWGDHIILQALVDAFNLNITIFNVFEDDVRHTILQPKAGTKHKQMQAFLGHIGEFHYLSLRPGGWTKLWPYRSLIYRTLVCFHPITASTKQEIIRKKISDFKASEILSEDEFADIIDFRRDNPCNSSLSTGSKINDRNELYFETYSLDEIKLQETEEAPLHIVLDPLHIDVRTGIPLPHLSYIFKTLVPPRMIFHHALISSSSPLIFSNILAYFVGTKTAGFDVHLIDISKSQKEQINYGKSRSHGYIAAIIHQDKIVQHQQHHRGNSRSRFCLISDSSKTHAGYCRVRMPFYDAATEELNVAQRGNEKYLKEIKVSDVDMLPPNVIMTYEGLKCETVPPEAQEWLNRKRKYSFPSRRLFQTILQYGFALIKKAHPYSKDPDIEWKYEFSLLNQTIFTTGLSEEQQYGFWVFKILLENVSSNLKRKLKIKHLIAVYFRALEEIPNEMWETNFSGCILFALSSMGACLKARCLPHYFITSNNLIDSFSVKELNDICVNVECIRMFPLFVLQFTAEKHGYTFAQKLIKMVFQDCRSFQHNKDLMTLFTDAFIPGTLGVMKVLTRLGFYEPAFQQLINLHKQMLLVEIPADCNGIPDFLEIFEIALRSFRQKSTRVILAMLSEKIFKTNIMCKVIDKRSIFVKDILPWKTSDEIEWMEIPSEMVSDLSALAEYFFSCGIKEYNKRNKTLATATLETAISCLQKCIQTDTICPSKIEDRLLKKEVLSQRRDLLLKFKRRLMSYYTYVWCVSELYTTVDPLNRHIHDIEKLCVDLPDMTAILIKMFRHLRMEDKALEYEQRLI</sequence>
<dbReference type="RefSeq" id="XP_022297248.1">
    <property type="nucleotide sequence ID" value="XM_022441540.1"/>
</dbReference>
<reference evidence="4" key="1">
    <citation type="submission" date="2025-08" db="UniProtKB">
        <authorList>
            <consortium name="RefSeq"/>
        </authorList>
    </citation>
    <scope>IDENTIFICATION</scope>
    <source>
        <tissue evidence="4">Whole sample</tissue>
    </source>
</reference>
<keyword evidence="3" id="KW-1185">Reference proteome</keyword>
<dbReference type="InterPro" id="IPR046906">
    <property type="entry name" value="Mab-21_HhH/H2TH-like"/>
</dbReference>
<dbReference type="InterPro" id="IPR038765">
    <property type="entry name" value="Papain-like_cys_pep_sf"/>
</dbReference>
<dbReference type="Gene3D" id="3.90.70.80">
    <property type="match status" value="1"/>
</dbReference>
<accession>A0A8B8B2I6</accession>
<dbReference type="GeneID" id="111106741"/>
<dbReference type="AlphaFoldDB" id="A0A8B8B2I6"/>
<protein>
    <submittedName>
        <fullName evidence="4">Uncharacterized protein LOC111106741 isoform X1</fullName>
    </submittedName>
</protein>